<dbReference type="InterPro" id="IPR011043">
    <property type="entry name" value="Gal_Oxase/kelch_b-propeller"/>
</dbReference>
<keyword evidence="2" id="KW-0677">Repeat</keyword>
<dbReference type="InterPro" id="IPR051568">
    <property type="entry name" value="LZTR1/Attractin"/>
</dbReference>
<sequence>CLWTLLPSGAPSPCDRYKHACCSSEGHVYVLGGRGSGCLRDLWRYSVRHEWTQLNCSGEAAPEELEEHSMVAYEKQKWIPSPGKSAALQRRTPSNRKGHSAVVLASAMLLYGGLVDMRGSSAEFWRLDFSQTQSLSRAPSG</sequence>
<dbReference type="Pfam" id="PF01344">
    <property type="entry name" value="Kelch_1"/>
    <property type="match status" value="1"/>
</dbReference>
<dbReference type="Ensembl" id="ENSCSET00000024578.1">
    <property type="protein sequence ID" value="ENSCSEP00000024252.1"/>
    <property type="gene ID" value="ENSCSEG00000015477.1"/>
</dbReference>
<dbReference type="AlphaFoldDB" id="A0A3P8WCU2"/>
<reference evidence="3" key="3">
    <citation type="submission" date="2025-09" db="UniProtKB">
        <authorList>
            <consortium name="Ensembl"/>
        </authorList>
    </citation>
    <scope>IDENTIFICATION</scope>
</reference>
<dbReference type="Proteomes" id="UP000265120">
    <property type="component" value="Chromosome 16"/>
</dbReference>
<dbReference type="OMA" id="DFTMAWS"/>
<evidence type="ECO:0000256" key="2">
    <source>
        <dbReference type="ARBA" id="ARBA00022737"/>
    </source>
</evidence>
<keyword evidence="1" id="KW-0880">Kelch repeat</keyword>
<dbReference type="InterPro" id="IPR015915">
    <property type="entry name" value="Kelch-typ_b-propeller"/>
</dbReference>
<keyword evidence="4" id="KW-1185">Reference proteome</keyword>
<organism evidence="3 4">
    <name type="scientific">Cynoglossus semilaevis</name>
    <name type="common">Tongue sole</name>
    <dbReference type="NCBI Taxonomy" id="244447"/>
    <lineage>
        <taxon>Eukaryota</taxon>
        <taxon>Metazoa</taxon>
        <taxon>Chordata</taxon>
        <taxon>Craniata</taxon>
        <taxon>Vertebrata</taxon>
        <taxon>Euteleostomi</taxon>
        <taxon>Actinopterygii</taxon>
        <taxon>Neopterygii</taxon>
        <taxon>Teleostei</taxon>
        <taxon>Neoteleostei</taxon>
        <taxon>Acanthomorphata</taxon>
        <taxon>Carangaria</taxon>
        <taxon>Pleuronectiformes</taxon>
        <taxon>Pleuronectoidei</taxon>
        <taxon>Cynoglossidae</taxon>
        <taxon>Cynoglossinae</taxon>
        <taxon>Cynoglossus</taxon>
    </lineage>
</organism>
<protein>
    <submittedName>
        <fullName evidence="3">Si:dkey-3d4.3</fullName>
    </submittedName>
</protein>
<dbReference type="GeneTree" id="ENSGT00940000165735"/>
<dbReference type="InParanoid" id="A0A3P8WCU2"/>
<dbReference type="GO" id="GO:0005794">
    <property type="term" value="C:Golgi apparatus"/>
    <property type="evidence" value="ECO:0007669"/>
    <property type="project" value="TreeGrafter"/>
</dbReference>
<dbReference type="PANTHER" id="PTHR46376:SF1">
    <property type="entry name" value="LEUCINE-ZIPPER-LIKE TRANSCRIPTIONAL REGULATOR 1"/>
    <property type="match status" value="1"/>
</dbReference>
<accession>A0A3P8WCU2</accession>
<dbReference type="SUPFAM" id="SSF50965">
    <property type="entry name" value="Galactose oxidase, central domain"/>
    <property type="match status" value="1"/>
</dbReference>
<proteinExistence type="predicted"/>
<reference evidence="3" key="2">
    <citation type="submission" date="2025-08" db="UniProtKB">
        <authorList>
            <consortium name="Ensembl"/>
        </authorList>
    </citation>
    <scope>IDENTIFICATION</scope>
</reference>
<evidence type="ECO:0000313" key="3">
    <source>
        <dbReference type="Ensembl" id="ENSCSEP00000024252.1"/>
    </source>
</evidence>
<name>A0A3P8WCU2_CYNSE</name>
<reference evidence="3 4" key="1">
    <citation type="journal article" date="2014" name="Nat. Genet.">
        <title>Whole-genome sequence of a flatfish provides insights into ZW sex chromosome evolution and adaptation to a benthic lifestyle.</title>
        <authorList>
            <person name="Chen S."/>
            <person name="Zhang G."/>
            <person name="Shao C."/>
            <person name="Huang Q."/>
            <person name="Liu G."/>
            <person name="Zhang P."/>
            <person name="Song W."/>
            <person name="An N."/>
            <person name="Chalopin D."/>
            <person name="Volff J.N."/>
            <person name="Hong Y."/>
            <person name="Li Q."/>
            <person name="Sha Z."/>
            <person name="Zhou H."/>
            <person name="Xie M."/>
            <person name="Yu Q."/>
            <person name="Liu Y."/>
            <person name="Xiang H."/>
            <person name="Wang N."/>
            <person name="Wu K."/>
            <person name="Yang C."/>
            <person name="Zhou Q."/>
            <person name="Liao X."/>
            <person name="Yang L."/>
            <person name="Hu Q."/>
            <person name="Zhang J."/>
            <person name="Meng L."/>
            <person name="Jin L."/>
            <person name="Tian Y."/>
            <person name="Lian J."/>
            <person name="Yang J."/>
            <person name="Miao G."/>
            <person name="Liu S."/>
            <person name="Liang Z."/>
            <person name="Yan F."/>
            <person name="Li Y."/>
            <person name="Sun B."/>
            <person name="Zhang H."/>
            <person name="Zhang J."/>
            <person name="Zhu Y."/>
            <person name="Du M."/>
            <person name="Zhao Y."/>
            <person name="Schartl M."/>
            <person name="Tang Q."/>
            <person name="Wang J."/>
        </authorList>
    </citation>
    <scope>NUCLEOTIDE SEQUENCE</scope>
</reference>
<dbReference type="InterPro" id="IPR006652">
    <property type="entry name" value="Kelch_1"/>
</dbReference>
<dbReference type="Gene3D" id="2.120.10.80">
    <property type="entry name" value="Kelch-type beta propeller"/>
    <property type="match status" value="1"/>
</dbReference>
<evidence type="ECO:0000313" key="4">
    <source>
        <dbReference type="Proteomes" id="UP000265120"/>
    </source>
</evidence>
<evidence type="ECO:0000256" key="1">
    <source>
        <dbReference type="ARBA" id="ARBA00022441"/>
    </source>
</evidence>
<dbReference type="PANTHER" id="PTHR46376">
    <property type="entry name" value="LEUCINE-ZIPPER-LIKE TRANSCRIPTIONAL REGULATOR 1"/>
    <property type="match status" value="1"/>
</dbReference>